<evidence type="ECO:0000313" key="2">
    <source>
        <dbReference type="Proteomes" id="UP000181790"/>
    </source>
</evidence>
<dbReference type="EMBL" id="MORL01000004">
    <property type="protein sequence ID" value="OIN59488.1"/>
    <property type="molecule type" value="Genomic_DNA"/>
</dbReference>
<dbReference type="Proteomes" id="UP000181790">
    <property type="component" value="Unassembled WGS sequence"/>
</dbReference>
<evidence type="ECO:0008006" key="3">
    <source>
        <dbReference type="Google" id="ProtNLM"/>
    </source>
</evidence>
<reference evidence="1 2" key="1">
    <citation type="submission" date="2016-10" db="EMBL/GenBank/DDBJ databases">
        <title>Arsenicibacter rosenii gen. nov., sp. nov., an efficient arsenic-methylating bacterium isolated from an arsenic-contaminated paddy soil.</title>
        <authorList>
            <person name="Huang K."/>
        </authorList>
    </citation>
    <scope>NUCLEOTIDE SEQUENCE [LARGE SCALE GENOMIC DNA]</scope>
    <source>
        <strain evidence="1 2">SM-1</strain>
    </source>
</reference>
<protein>
    <recommendedName>
        <fullName evidence="3">DUF4221 domain-containing protein</fullName>
    </recommendedName>
</protein>
<dbReference type="InterPro" id="IPR011044">
    <property type="entry name" value="Quino_amine_DH_bsu"/>
</dbReference>
<comment type="caution">
    <text evidence="1">The sequence shown here is derived from an EMBL/GenBank/DDBJ whole genome shotgun (WGS) entry which is preliminary data.</text>
</comment>
<evidence type="ECO:0000313" key="1">
    <source>
        <dbReference type="EMBL" id="OIN59488.1"/>
    </source>
</evidence>
<dbReference type="Pfam" id="PF13970">
    <property type="entry name" value="DUF4221"/>
    <property type="match status" value="1"/>
</dbReference>
<dbReference type="SUPFAM" id="SSF50969">
    <property type="entry name" value="YVTN repeat-like/Quinoprotein amine dehydrogenase"/>
    <property type="match status" value="1"/>
</dbReference>
<proteinExistence type="predicted"/>
<accession>A0A1S2VNY0</accession>
<name>A0A1S2VNY0_9BACT</name>
<dbReference type="InterPro" id="IPR025316">
    <property type="entry name" value="DUF4221"/>
</dbReference>
<dbReference type="AlphaFoldDB" id="A0A1S2VNY0"/>
<gene>
    <name evidence="1" type="ORF">BLX24_11010</name>
</gene>
<keyword evidence="2" id="KW-1185">Reference proteome</keyword>
<sequence length="369" mass="43100">MFTFEEGKIENIPLDNETSKSNLEYQFYEKNNNKFFYLLSSSSKKIIVYDWITKAILNKINLIEEGPDGVGHPNDFFVKSPDSIYILSRYLYRLSLINSKGTVIDKYRLLPSETPFDEKQLSRPPSKYGYTALPTAGNAKSGDIIDDGKLITLLCDPNLNHMNYEEYYKHAKNILIYDKKTKNITYSLPFPDIYKNNLFYPTQYDWRYRTYNPRKNKAIVSFPADNNIYEMDINGSNIKAIMANSMYFDEVKPMSAPVNNPEDRFKHAVNNFYYGGIYYDKFKEIYYRLVNHPMNVEGDIRNTKLKSFETSIIVLSKNYKILGEIKIPKKYFSGVAFVNSEGIYLKKMTTSDDSLPFVLLKYKPRINKQ</sequence>
<organism evidence="1 2">
    <name type="scientific">Arsenicibacter rosenii</name>
    <dbReference type="NCBI Taxonomy" id="1750698"/>
    <lineage>
        <taxon>Bacteria</taxon>
        <taxon>Pseudomonadati</taxon>
        <taxon>Bacteroidota</taxon>
        <taxon>Cytophagia</taxon>
        <taxon>Cytophagales</taxon>
        <taxon>Spirosomataceae</taxon>
        <taxon>Arsenicibacter</taxon>
    </lineage>
</organism>